<accession>A0ACB6Z667</accession>
<keyword evidence="2" id="KW-1185">Reference proteome</keyword>
<dbReference type="EMBL" id="MU118110">
    <property type="protein sequence ID" value="KAF9644989.1"/>
    <property type="molecule type" value="Genomic_DNA"/>
</dbReference>
<evidence type="ECO:0000313" key="2">
    <source>
        <dbReference type="Proteomes" id="UP000886501"/>
    </source>
</evidence>
<reference evidence="1" key="2">
    <citation type="journal article" date="2020" name="Nat. Commun.">
        <title>Large-scale genome sequencing of mycorrhizal fungi provides insights into the early evolution of symbiotic traits.</title>
        <authorList>
            <person name="Miyauchi S."/>
            <person name="Kiss E."/>
            <person name="Kuo A."/>
            <person name="Drula E."/>
            <person name="Kohler A."/>
            <person name="Sanchez-Garcia M."/>
            <person name="Morin E."/>
            <person name="Andreopoulos B."/>
            <person name="Barry K.W."/>
            <person name="Bonito G."/>
            <person name="Buee M."/>
            <person name="Carver A."/>
            <person name="Chen C."/>
            <person name="Cichocki N."/>
            <person name="Clum A."/>
            <person name="Culley D."/>
            <person name="Crous P.W."/>
            <person name="Fauchery L."/>
            <person name="Girlanda M."/>
            <person name="Hayes R.D."/>
            <person name="Keri Z."/>
            <person name="LaButti K."/>
            <person name="Lipzen A."/>
            <person name="Lombard V."/>
            <person name="Magnuson J."/>
            <person name="Maillard F."/>
            <person name="Murat C."/>
            <person name="Nolan M."/>
            <person name="Ohm R.A."/>
            <person name="Pangilinan J."/>
            <person name="Pereira M.F."/>
            <person name="Perotto S."/>
            <person name="Peter M."/>
            <person name="Pfister S."/>
            <person name="Riley R."/>
            <person name="Sitrit Y."/>
            <person name="Stielow J.B."/>
            <person name="Szollosi G."/>
            <person name="Zifcakova L."/>
            <person name="Stursova M."/>
            <person name="Spatafora J.W."/>
            <person name="Tedersoo L."/>
            <person name="Vaario L.M."/>
            <person name="Yamada A."/>
            <person name="Yan M."/>
            <person name="Wang P."/>
            <person name="Xu J."/>
            <person name="Bruns T."/>
            <person name="Baldrian P."/>
            <person name="Vilgalys R."/>
            <person name="Dunand C."/>
            <person name="Henrissat B."/>
            <person name="Grigoriev I.V."/>
            <person name="Hibbett D."/>
            <person name="Nagy L.G."/>
            <person name="Martin F.M."/>
        </authorList>
    </citation>
    <scope>NUCLEOTIDE SEQUENCE</scope>
    <source>
        <strain evidence="1">P2</strain>
    </source>
</reference>
<sequence>MTWSQAVAYKGIFITLPLNARPGKPWRLLLSASPSIQRMSISVGNVRLTEKAPFPVVSMPVEITPKPEKGRAKQTQIEPMCGPSPAGLLASAIRVSYFTIKPRPTWTKSSEPSAIRNGITCGCPGKGHAFAKPLRSNGMHKARDVFPGTGTRIVFIVPSALEAARLGETSHEGQFLAIDLDTPQLLVLDWDGESLPEQVAKAGGFDLTGRFFLHVANKRSVLCASEHPPSPRMADVTYNTPSLPFLPQTLSSLVQLLPNIRAHPPVLILGYKERDPTERSL</sequence>
<name>A0ACB6Z667_THEGA</name>
<organism evidence="1 2">
    <name type="scientific">Thelephora ganbajun</name>
    <name type="common">Ganba fungus</name>
    <dbReference type="NCBI Taxonomy" id="370292"/>
    <lineage>
        <taxon>Eukaryota</taxon>
        <taxon>Fungi</taxon>
        <taxon>Dikarya</taxon>
        <taxon>Basidiomycota</taxon>
        <taxon>Agaricomycotina</taxon>
        <taxon>Agaricomycetes</taxon>
        <taxon>Thelephorales</taxon>
        <taxon>Thelephoraceae</taxon>
        <taxon>Thelephora</taxon>
    </lineage>
</organism>
<reference evidence="1" key="1">
    <citation type="submission" date="2019-10" db="EMBL/GenBank/DDBJ databases">
        <authorList>
            <consortium name="DOE Joint Genome Institute"/>
            <person name="Kuo A."/>
            <person name="Miyauchi S."/>
            <person name="Kiss E."/>
            <person name="Drula E."/>
            <person name="Kohler A."/>
            <person name="Sanchez-Garcia M."/>
            <person name="Andreopoulos B."/>
            <person name="Barry K.W."/>
            <person name="Bonito G."/>
            <person name="Buee M."/>
            <person name="Carver A."/>
            <person name="Chen C."/>
            <person name="Cichocki N."/>
            <person name="Clum A."/>
            <person name="Culley D."/>
            <person name="Crous P.W."/>
            <person name="Fauchery L."/>
            <person name="Girlanda M."/>
            <person name="Hayes R."/>
            <person name="Keri Z."/>
            <person name="Labutti K."/>
            <person name="Lipzen A."/>
            <person name="Lombard V."/>
            <person name="Magnuson J."/>
            <person name="Maillard F."/>
            <person name="Morin E."/>
            <person name="Murat C."/>
            <person name="Nolan M."/>
            <person name="Ohm R."/>
            <person name="Pangilinan J."/>
            <person name="Pereira M."/>
            <person name="Perotto S."/>
            <person name="Peter M."/>
            <person name="Riley R."/>
            <person name="Sitrit Y."/>
            <person name="Stielow B."/>
            <person name="Szollosi G."/>
            <person name="Zifcakova L."/>
            <person name="Stursova M."/>
            <person name="Spatafora J.W."/>
            <person name="Tedersoo L."/>
            <person name="Vaario L.-M."/>
            <person name="Yamada A."/>
            <person name="Yan M."/>
            <person name="Wang P."/>
            <person name="Xu J."/>
            <person name="Bruns T."/>
            <person name="Baldrian P."/>
            <person name="Vilgalys R."/>
            <person name="Henrissat B."/>
            <person name="Grigoriev I.V."/>
            <person name="Hibbett D."/>
            <person name="Nagy L.G."/>
            <person name="Martin F.M."/>
        </authorList>
    </citation>
    <scope>NUCLEOTIDE SEQUENCE</scope>
    <source>
        <strain evidence="1">P2</strain>
    </source>
</reference>
<gene>
    <name evidence="1" type="ORF">BDM02DRAFT_3263230</name>
</gene>
<evidence type="ECO:0000313" key="1">
    <source>
        <dbReference type="EMBL" id="KAF9644989.1"/>
    </source>
</evidence>
<comment type="caution">
    <text evidence="1">The sequence shown here is derived from an EMBL/GenBank/DDBJ whole genome shotgun (WGS) entry which is preliminary data.</text>
</comment>
<proteinExistence type="predicted"/>
<protein>
    <submittedName>
        <fullName evidence="1">Uncharacterized protein</fullName>
    </submittedName>
</protein>
<dbReference type="Proteomes" id="UP000886501">
    <property type="component" value="Unassembled WGS sequence"/>
</dbReference>